<dbReference type="AlphaFoldDB" id="A0A917NMG4"/>
<protein>
    <submittedName>
        <fullName evidence="1">Uncharacterized protein</fullName>
    </submittedName>
</protein>
<keyword evidence="2" id="KW-1185">Reference proteome</keyword>
<organism evidence="1 2">
    <name type="scientific">Neoroseomonas lacus</name>
    <dbReference type="NCBI Taxonomy" id="287609"/>
    <lineage>
        <taxon>Bacteria</taxon>
        <taxon>Pseudomonadati</taxon>
        <taxon>Pseudomonadota</taxon>
        <taxon>Alphaproteobacteria</taxon>
        <taxon>Acetobacterales</taxon>
        <taxon>Acetobacteraceae</taxon>
        <taxon>Neoroseomonas</taxon>
    </lineage>
</organism>
<reference evidence="1" key="2">
    <citation type="submission" date="2020-09" db="EMBL/GenBank/DDBJ databases">
        <authorList>
            <person name="Sun Q."/>
            <person name="Zhou Y."/>
        </authorList>
    </citation>
    <scope>NUCLEOTIDE SEQUENCE</scope>
    <source>
        <strain evidence="1">CGMCC 1.3617</strain>
    </source>
</reference>
<dbReference type="EMBL" id="BMKW01000004">
    <property type="protein sequence ID" value="GGJ11832.1"/>
    <property type="molecule type" value="Genomic_DNA"/>
</dbReference>
<name>A0A917NMG4_9PROT</name>
<accession>A0A917NMG4</accession>
<gene>
    <name evidence="1" type="ORF">GCM10011320_18800</name>
</gene>
<evidence type="ECO:0000313" key="2">
    <source>
        <dbReference type="Proteomes" id="UP000661507"/>
    </source>
</evidence>
<evidence type="ECO:0000313" key="1">
    <source>
        <dbReference type="EMBL" id="GGJ11832.1"/>
    </source>
</evidence>
<reference evidence="1" key="1">
    <citation type="journal article" date="2014" name="Int. J. Syst. Evol. Microbiol.">
        <title>Complete genome sequence of Corynebacterium casei LMG S-19264T (=DSM 44701T), isolated from a smear-ripened cheese.</title>
        <authorList>
            <consortium name="US DOE Joint Genome Institute (JGI-PGF)"/>
            <person name="Walter F."/>
            <person name="Albersmeier A."/>
            <person name="Kalinowski J."/>
            <person name="Ruckert C."/>
        </authorList>
    </citation>
    <scope>NUCLEOTIDE SEQUENCE</scope>
    <source>
        <strain evidence="1">CGMCC 1.3617</strain>
    </source>
</reference>
<sequence>MARNPFMSLWLSAANRAANTGRGLAMSATRRQRAAAAAAVAKEATTFWTRAWRGATTPRRSKNR</sequence>
<dbReference type="Proteomes" id="UP000661507">
    <property type="component" value="Unassembled WGS sequence"/>
</dbReference>
<comment type="caution">
    <text evidence="1">The sequence shown here is derived from an EMBL/GenBank/DDBJ whole genome shotgun (WGS) entry which is preliminary data.</text>
</comment>
<proteinExistence type="predicted"/>